<dbReference type="NCBIfam" id="TIGR02684">
    <property type="entry name" value="dnstrm_HI1420"/>
    <property type="match status" value="1"/>
</dbReference>
<evidence type="ECO:0000313" key="2">
    <source>
        <dbReference type="Proteomes" id="UP000662703"/>
    </source>
</evidence>
<protein>
    <submittedName>
        <fullName evidence="1">Transcriptional regulator</fullName>
    </submittedName>
</protein>
<dbReference type="InterPro" id="IPR001387">
    <property type="entry name" value="Cro/C1-type_HTH"/>
</dbReference>
<dbReference type="Pfam" id="PF21716">
    <property type="entry name" value="dnstrm_HI1420"/>
    <property type="match status" value="1"/>
</dbReference>
<reference evidence="1 2" key="1">
    <citation type="submission" date="2012-09" db="EMBL/GenBank/DDBJ databases">
        <title>Genome Sequence of alkane-degrading Bacterium Alcanivorax sp. 521-1.</title>
        <authorList>
            <person name="Lai Q."/>
            <person name="Shao Z."/>
        </authorList>
    </citation>
    <scope>NUCLEOTIDE SEQUENCE [LARGE SCALE GENOMIC DNA]</scope>
    <source>
        <strain evidence="1 2">521-1</strain>
    </source>
</reference>
<dbReference type="InterPro" id="IPR014057">
    <property type="entry name" value="HI1420"/>
</dbReference>
<dbReference type="PANTHER" id="PTHR40275:SF1">
    <property type="entry name" value="SSL7038 PROTEIN"/>
    <property type="match status" value="1"/>
</dbReference>
<dbReference type="InterPro" id="IPR010982">
    <property type="entry name" value="Lambda_DNA-bd_dom_sf"/>
</dbReference>
<dbReference type="EMBL" id="ARXX01000095">
    <property type="protein sequence ID" value="MBF5058367.1"/>
    <property type="molecule type" value="Genomic_DNA"/>
</dbReference>
<organism evidence="1 2">
    <name type="scientific">Alloalcanivorax profundimaris</name>
    <dbReference type="NCBI Taxonomy" id="2735259"/>
    <lineage>
        <taxon>Bacteria</taxon>
        <taxon>Pseudomonadati</taxon>
        <taxon>Pseudomonadota</taxon>
        <taxon>Gammaproteobacteria</taxon>
        <taxon>Oceanospirillales</taxon>
        <taxon>Alcanivoracaceae</taxon>
        <taxon>Alloalcanivorax</taxon>
    </lineage>
</organism>
<dbReference type="RefSeq" id="WP_194866336.1">
    <property type="nucleotide sequence ID" value="NZ_ARXX01000095.1"/>
</dbReference>
<evidence type="ECO:0000313" key="1">
    <source>
        <dbReference type="EMBL" id="MBF5058367.1"/>
    </source>
</evidence>
<dbReference type="CDD" id="cd00093">
    <property type="entry name" value="HTH_XRE"/>
    <property type="match status" value="1"/>
</dbReference>
<gene>
    <name evidence="1" type="ORF">Y5W_03661</name>
</gene>
<dbReference type="PANTHER" id="PTHR40275">
    <property type="entry name" value="SSL7038 PROTEIN"/>
    <property type="match status" value="1"/>
</dbReference>
<dbReference type="Proteomes" id="UP000662703">
    <property type="component" value="Unassembled WGS sequence"/>
</dbReference>
<dbReference type="SUPFAM" id="SSF47413">
    <property type="entry name" value="lambda repressor-like DNA-binding domains"/>
    <property type="match status" value="1"/>
</dbReference>
<proteinExistence type="predicted"/>
<comment type="caution">
    <text evidence="1">The sequence shown here is derived from an EMBL/GenBank/DDBJ whole genome shotgun (WGS) entry which is preliminary data.</text>
</comment>
<keyword evidence="2" id="KW-1185">Reference proteome</keyword>
<accession>A0ABS0AW50</accession>
<name>A0ABS0AW50_9GAMM</name>
<sequence>MGKKFTTFDPAAHLTDPAAAAAFINDALASGDAGYIARAMGIVARARGMSRLSRETGLSREQLYRSFSEQGNPTLKTLLAVLRELGVEFVARRR</sequence>